<dbReference type="RefSeq" id="XP_007772791.1">
    <property type="nucleotide sequence ID" value="XM_007774601.1"/>
</dbReference>
<keyword evidence="1" id="KW-0472">Membrane</keyword>
<evidence type="ECO:0000259" key="2">
    <source>
        <dbReference type="Pfam" id="PF20152"/>
    </source>
</evidence>
<feature type="transmembrane region" description="Helical" evidence="1">
    <location>
        <begin position="87"/>
        <end position="105"/>
    </location>
</feature>
<dbReference type="Proteomes" id="UP000053558">
    <property type="component" value="Unassembled WGS sequence"/>
</dbReference>
<dbReference type="InterPro" id="IPR045339">
    <property type="entry name" value="DUF6534"/>
</dbReference>
<proteinExistence type="predicted"/>
<feature type="transmembrane region" description="Helical" evidence="1">
    <location>
        <begin position="12"/>
        <end position="34"/>
    </location>
</feature>
<dbReference type="EMBL" id="JH711584">
    <property type="protein sequence ID" value="EIW77414.1"/>
    <property type="molecule type" value="Genomic_DNA"/>
</dbReference>
<organism evidence="3 4">
    <name type="scientific">Coniophora puteana (strain RWD-64-598)</name>
    <name type="common">Brown rot fungus</name>
    <dbReference type="NCBI Taxonomy" id="741705"/>
    <lineage>
        <taxon>Eukaryota</taxon>
        <taxon>Fungi</taxon>
        <taxon>Dikarya</taxon>
        <taxon>Basidiomycota</taxon>
        <taxon>Agaricomycotina</taxon>
        <taxon>Agaricomycetes</taxon>
        <taxon>Agaricomycetidae</taxon>
        <taxon>Boletales</taxon>
        <taxon>Coniophorineae</taxon>
        <taxon>Coniophoraceae</taxon>
        <taxon>Coniophora</taxon>
    </lineage>
</organism>
<dbReference type="KEGG" id="cput:CONPUDRAFT_168344"/>
<dbReference type="AlphaFoldDB" id="A0A5M3MF35"/>
<keyword evidence="4" id="KW-1185">Reference proteome</keyword>
<gene>
    <name evidence="3" type="ORF">CONPUDRAFT_168344</name>
</gene>
<name>A0A5M3MF35_CONPW</name>
<dbReference type="OMA" id="MFMAWRI"/>
<sequence>MATNTNLLFGPLLIGVFLNCILYGVAVVQAFMYFQNFKRDTLWIKCFVLYLIVVETINAACDIGLIYEPLVLRWGDERATIVSPIMLPSDAIVTVVISTPVQLFLAWRVKVMSNSSIVPIIIGFLAIISLLGGFATGITVSFINEYAEFHRFEGAPTSWLLASAAADVLITASLVWNLYRRKSGIRVTDDVVNRIIRLTVQTGLVTAAAAIADAIIFVASTTTINYLFDFPLSKLYTNSVLSTLNARGRWRSMSRPRGDEWINL</sequence>
<evidence type="ECO:0000313" key="3">
    <source>
        <dbReference type="EMBL" id="EIW77414.1"/>
    </source>
</evidence>
<dbReference type="Pfam" id="PF20152">
    <property type="entry name" value="DUF6534"/>
    <property type="match status" value="1"/>
</dbReference>
<reference evidence="4" key="1">
    <citation type="journal article" date="2012" name="Science">
        <title>The Paleozoic origin of enzymatic lignin decomposition reconstructed from 31 fungal genomes.</title>
        <authorList>
            <person name="Floudas D."/>
            <person name="Binder M."/>
            <person name="Riley R."/>
            <person name="Barry K."/>
            <person name="Blanchette R.A."/>
            <person name="Henrissat B."/>
            <person name="Martinez A.T."/>
            <person name="Otillar R."/>
            <person name="Spatafora J.W."/>
            <person name="Yadav J.S."/>
            <person name="Aerts A."/>
            <person name="Benoit I."/>
            <person name="Boyd A."/>
            <person name="Carlson A."/>
            <person name="Copeland A."/>
            <person name="Coutinho P.M."/>
            <person name="de Vries R.P."/>
            <person name="Ferreira P."/>
            <person name="Findley K."/>
            <person name="Foster B."/>
            <person name="Gaskell J."/>
            <person name="Glotzer D."/>
            <person name="Gorecki P."/>
            <person name="Heitman J."/>
            <person name="Hesse C."/>
            <person name="Hori C."/>
            <person name="Igarashi K."/>
            <person name="Jurgens J.A."/>
            <person name="Kallen N."/>
            <person name="Kersten P."/>
            <person name="Kohler A."/>
            <person name="Kuees U."/>
            <person name="Kumar T.K.A."/>
            <person name="Kuo A."/>
            <person name="LaButti K."/>
            <person name="Larrondo L.F."/>
            <person name="Lindquist E."/>
            <person name="Ling A."/>
            <person name="Lombard V."/>
            <person name="Lucas S."/>
            <person name="Lundell T."/>
            <person name="Martin R."/>
            <person name="McLaughlin D.J."/>
            <person name="Morgenstern I."/>
            <person name="Morin E."/>
            <person name="Murat C."/>
            <person name="Nagy L.G."/>
            <person name="Nolan M."/>
            <person name="Ohm R.A."/>
            <person name="Patyshakuliyeva A."/>
            <person name="Rokas A."/>
            <person name="Ruiz-Duenas F.J."/>
            <person name="Sabat G."/>
            <person name="Salamov A."/>
            <person name="Samejima M."/>
            <person name="Schmutz J."/>
            <person name="Slot J.C."/>
            <person name="St John F."/>
            <person name="Stenlid J."/>
            <person name="Sun H."/>
            <person name="Sun S."/>
            <person name="Syed K."/>
            <person name="Tsang A."/>
            <person name="Wiebenga A."/>
            <person name="Young D."/>
            <person name="Pisabarro A."/>
            <person name="Eastwood D.C."/>
            <person name="Martin F."/>
            <person name="Cullen D."/>
            <person name="Grigoriev I.V."/>
            <person name="Hibbett D.S."/>
        </authorList>
    </citation>
    <scope>NUCLEOTIDE SEQUENCE [LARGE SCALE GENOMIC DNA]</scope>
    <source>
        <strain evidence="4">RWD-64-598 SS2</strain>
    </source>
</reference>
<dbReference type="PANTHER" id="PTHR40465">
    <property type="entry name" value="CHROMOSOME 1, WHOLE GENOME SHOTGUN SEQUENCE"/>
    <property type="match status" value="1"/>
</dbReference>
<evidence type="ECO:0000256" key="1">
    <source>
        <dbReference type="SAM" id="Phobius"/>
    </source>
</evidence>
<keyword evidence="1" id="KW-1133">Transmembrane helix</keyword>
<dbReference type="GeneID" id="19205977"/>
<keyword evidence="1" id="KW-0812">Transmembrane</keyword>
<evidence type="ECO:0000313" key="4">
    <source>
        <dbReference type="Proteomes" id="UP000053558"/>
    </source>
</evidence>
<feature type="domain" description="DUF6534" evidence="2">
    <location>
        <begin position="163"/>
        <end position="248"/>
    </location>
</feature>
<dbReference type="PANTHER" id="PTHR40465:SF1">
    <property type="entry name" value="DUF6534 DOMAIN-CONTAINING PROTEIN"/>
    <property type="match status" value="1"/>
</dbReference>
<dbReference type="OrthoDB" id="3265526at2759"/>
<accession>A0A5M3MF35</accession>
<protein>
    <recommendedName>
        <fullName evidence="2">DUF6534 domain-containing protein</fullName>
    </recommendedName>
</protein>
<feature type="transmembrane region" description="Helical" evidence="1">
    <location>
        <begin position="46"/>
        <end position="67"/>
    </location>
</feature>
<feature type="transmembrane region" description="Helical" evidence="1">
    <location>
        <begin position="158"/>
        <end position="179"/>
    </location>
</feature>
<feature type="transmembrane region" description="Helical" evidence="1">
    <location>
        <begin position="204"/>
        <end position="228"/>
    </location>
</feature>
<comment type="caution">
    <text evidence="3">The sequence shown here is derived from an EMBL/GenBank/DDBJ whole genome shotgun (WGS) entry which is preliminary data.</text>
</comment>
<feature type="transmembrane region" description="Helical" evidence="1">
    <location>
        <begin position="117"/>
        <end position="138"/>
    </location>
</feature>